<evidence type="ECO:0000313" key="4">
    <source>
        <dbReference type="Proteomes" id="UP001652621"/>
    </source>
</evidence>
<dbReference type="Pfam" id="PF21603">
    <property type="entry name" value="Bdbt-like_TPR"/>
    <property type="match status" value="1"/>
</dbReference>
<accession>A0A1I8NGV6</accession>
<dbReference type="EnsemblMetazoa" id="MDOA015011-RA">
    <property type="protein sequence ID" value="MDOA015011-PA"/>
    <property type="gene ID" value="MDOA015011"/>
</dbReference>
<evidence type="ECO:0000313" key="3">
    <source>
        <dbReference type="EnsemblMetazoa" id="MDOA015011-PA"/>
    </source>
</evidence>
<dbReference type="VEuPathDB" id="VectorBase:MDOA015011"/>
<evidence type="ECO:0000259" key="2">
    <source>
        <dbReference type="Pfam" id="PF21603"/>
    </source>
</evidence>
<dbReference type="Gene3D" id="2.40.30.320">
    <property type="match status" value="1"/>
</dbReference>
<dbReference type="PANTHER" id="PTHR46512:SF10">
    <property type="entry name" value="FK506-BINDING PROTEIN-LIKE"/>
    <property type="match status" value="1"/>
</dbReference>
<dbReference type="VEuPathDB" id="VectorBase:MDOMA2_000533"/>
<evidence type="ECO:0000313" key="5">
    <source>
        <dbReference type="RefSeq" id="XP_005180403.1"/>
    </source>
</evidence>
<reference evidence="3" key="1">
    <citation type="submission" date="2020-05" db="UniProtKB">
        <authorList>
            <consortium name="EnsemblMetazoa"/>
        </authorList>
    </citation>
    <scope>IDENTIFICATION</scope>
    <source>
        <strain evidence="3">Aabys</strain>
    </source>
</reference>
<dbReference type="InterPro" id="IPR048919">
    <property type="entry name" value="Bdbt-like_TPR"/>
</dbReference>
<dbReference type="InterPro" id="IPR050754">
    <property type="entry name" value="FKBP4/5/8-like"/>
</dbReference>
<dbReference type="Gene3D" id="1.20.58.80">
    <property type="entry name" value="Phosphotransferase system, lactose/cellobiose-type IIA subunit"/>
    <property type="match status" value="1"/>
</dbReference>
<dbReference type="RefSeq" id="XP_005180403.1">
    <property type="nucleotide sequence ID" value="XM_005180346.3"/>
</dbReference>
<dbReference type="InterPro" id="IPR011990">
    <property type="entry name" value="TPR-like_helical_dom_sf"/>
</dbReference>
<dbReference type="STRING" id="7370.A0A1I8NGV6"/>
<dbReference type="AlphaFoldDB" id="A0A1I8NGV6"/>
<sequence length="287" mass="33488">MVHKMEWYIGTEWQLERKGLHKKVLAHDFTKLEKPHAVAKVVICVEKVENLNGRESIYLSEDKLNKSQSMEMGSALSPVDYYLEMLVQQMVIGEKALCTIKTKEAGNEIRITMSLKEIQESKPIHKLSVPEMYHLALKYKENGVKMFKTYPVFAHEYFARAAKCLISFKEFEGLTKKRDGMAGKDLYELFVQIQTNLAACLLNAKRYEDVIYQTNFVDKQNSPSEKSVYRRAMAYYHLSEFDLAQKTIEKIPNYEEKKEFNNLYHKVVECRRTSNANYKGMVKKMFG</sequence>
<proteinExistence type="predicted"/>
<dbReference type="InterPro" id="IPR040478">
    <property type="entry name" value="FKBP_N_2"/>
</dbReference>
<keyword evidence="5" id="KW-0413">Isomerase</keyword>
<name>A0A1I8NGV6_MUSDO</name>
<feature type="domain" description="Bride of doubletime-like TPR" evidence="2">
    <location>
        <begin position="129"/>
        <end position="212"/>
    </location>
</feature>
<dbReference type="SUPFAM" id="SSF48452">
    <property type="entry name" value="TPR-like"/>
    <property type="match status" value="1"/>
</dbReference>
<feature type="domain" description="BDBT FKBP like N-terminal" evidence="1">
    <location>
        <begin position="13"/>
        <end position="119"/>
    </location>
</feature>
<dbReference type="Proteomes" id="UP001652621">
    <property type="component" value="Unplaced"/>
</dbReference>
<dbReference type="OrthoDB" id="433738at2759"/>
<reference evidence="5" key="2">
    <citation type="submission" date="2025-04" db="UniProtKB">
        <authorList>
            <consortium name="RefSeq"/>
        </authorList>
    </citation>
    <scope>IDENTIFICATION</scope>
    <source>
        <strain evidence="5">Aabys</strain>
    </source>
</reference>
<keyword evidence="4" id="KW-1185">Reference proteome</keyword>
<evidence type="ECO:0000259" key="1">
    <source>
        <dbReference type="Pfam" id="PF18023"/>
    </source>
</evidence>
<dbReference type="eggNOG" id="ENOG502SFXB">
    <property type="taxonomic scope" value="Eukaryota"/>
</dbReference>
<dbReference type="GO" id="GO:0016853">
    <property type="term" value="F:isomerase activity"/>
    <property type="evidence" value="ECO:0007669"/>
    <property type="project" value="UniProtKB-KW"/>
</dbReference>
<dbReference type="Pfam" id="PF18023">
    <property type="entry name" value="FKBP_N_2"/>
    <property type="match status" value="1"/>
</dbReference>
<dbReference type="KEGG" id="mde:101888877"/>
<protein>
    <submittedName>
        <fullName evidence="5">Peptidyl-prolyl cis-trans isomerase PASTICCINO1</fullName>
    </submittedName>
</protein>
<gene>
    <name evidence="3" type="primary">101888877</name>
    <name evidence="5" type="synonym">LOC101888877</name>
</gene>
<dbReference type="PANTHER" id="PTHR46512">
    <property type="entry name" value="PEPTIDYLPROLYL ISOMERASE"/>
    <property type="match status" value="1"/>
</dbReference>
<organism evidence="3">
    <name type="scientific">Musca domestica</name>
    <name type="common">House fly</name>
    <dbReference type="NCBI Taxonomy" id="7370"/>
    <lineage>
        <taxon>Eukaryota</taxon>
        <taxon>Metazoa</taxon>
        <taxon>Ecdysozoa</taxon>
        <taxon>Arthropoda</taxon>
        <taxon>Hexapoda</taxon>
        <taxon>Insecta</taxon>
        <taxon>Pterygota</taxon>
        <taxon>Neoptera</taxon>
        <taxon>Endopterygota</taxon>
        <taxon>Diptera</taxon>
        <taxon>Brachycera</taxon>
        <taxon>Muscomorpha</taxon>
        <taxon>Muscoidea</taxon>
        <taxon>Muscidae</taxon>
        <taxon>Musca</taxon>
    </lineage>
</organism>